<dbReference type="Pfam" id="PF11373">
    <property type="entry name" value="DUF3175"/>
    <property type="match status" value="1"/>
</dbReference>
<dbReference type="InterPro" id="IPR021513">
    <property type="entry name" value="Phage_RSL1_Orf186"/>
</dbReference>
<gene>
    <name evidence="1" type="ORF">D3242_04155</name>
</gene>
<accession>A0A6M7TGT2</accession>
<evidence type="ECO:0000313" key="2">
    <source>
        <dbReference type="Proteomes" id="UP000275530"/>
    </source>
</evidence>
<keyword evidence="2" id="KW-1185">Reference proteome</keyword>
<reference evidence="1 2" key="1">
    <citation type="submission" date="2018-09" db="EMBL/GenBank/DDBJ databases">
        <title>Mesorhizobium carmichaelinearum sp. nov. isolated from Carmichaelinea spp. root nodules in New Zealand.</title>
        <authorList>
            <person name="De Meyer S.E."/>
        </authorList>
    </citation>
    <scope>NUCLEOTIDE SEQUENCE [LARGE SCALE GENOMIC DNA]</scope>
    <source>
        <strain evidence="1 2">LMG 28313</strain>
    </source>
</reference>
<organism evidence="1 2">
    <name type="scientific">Mesorhizobium jarvisii</name>
    <dbReference type="NCBI Taxonomy" id="1777867"/>
    <lineage>
        <taxon>Bacteria</taxon>
        <taxon>Pseudomonadati</taxon>
        <taxon>Pseudomonadota</taxon>
        <taxon>Alphaproteobacteria</taxon>
        <taxon>Hyphomicrobiales</taxon>
        <taxon>Phyllobacteriaceae</taxon>
        <taxon>Mesorhizobium</taxon>
    </lineage>
</organism>
<dbReference type="EMBL" id="QZXA01000002">
    <property type="protein sequence ID" value="RJT36557.1"/>
    <property type="molecule type" value="Genomic_DNA"/>
</dbReference>
<name>A0A6M7TGT2_9HYPH</name>
<dbReference type="Proteomes" id="UP000275530">
    <property type="component" value="Unassembled WGS sequence"/>
</dbReference>
<sequence length="111" mass="12614">MSGVFRPSNRKGVPAMTAARQKWSAEVTEQSDAMDLEDHIFESDDARKIAASLKRSAEHSHRRKAEPFQSAMSMLNFYINRAGKNLPATRRRVLEHAKDELRVAFGREKEG</sequence>
<dbReference type="AlphaFoldDB" id="A0A6M7TGT2"/>
<comment type="caution">
    <text evidence="1">The sequence shown here is derived from an EMBL/GenBank/DDBJ whole genome shotgun (WGS) entry which is preliminary data.</text>
</comment>
<proteinExistence type="predicted"/>
<evidence type="ECO:0000313" key="1">
    <source>
        <dbReference type="EMBL" id="RJT36557.1"/>
    </source>
</evidence>
<protein>
    <submittedName>
        <fullName evidence="1">DUF3175 domain-containing protein</fullName>
    </submittedName>
</protein>